<feature type="domain" description="Methyltransferase FkbM" evidence="1">
    <location>
        <begin position="46"/>
        <end position="211"/>
    </location>
</feature>
<evidence type="ECO:0000313" key="2">
    <source>
        <dbReference type="EMBL" id="KKU26292.1"/>
    </source>
</evidence>
<keyword evidence="2" id="KW-0489">Methyltransferase</keyword>
<proteinExistence type="predicted"/>
<organism evidence="2 3">
    <name type="scientific">Candidatus Magasanikbacteria bacterium GW2011_GWA2_46_17</name>
    <dbReference type="NCBI Taxonomy" id="1619042"/>
    <lineage>
        <taxon>Bacteria</taxon>
        <taxon>Candidatus Magasanikiibacteriota</taxon>
    </lineage>
</organism>
<dbReference type="AlphaFoldDB" id="A0A0G1P102"/>
<protein>
    <submittedName>
        <fullName evidence="2">FkbM family methyltransferase</fullName>
    </submittedName>
</protein>
<dbReference type="PANTHER" id="PTHR34203:SF15">
    <property type="entry name" value="SLL1173 PROTEIN"/>
    <property type="match status" value="1"/>
</dbReference>
<name>A0A0G1P102_9BACT</name>
<dbReference type="InterPro" id="IPR029063">
    <property type="entry name" value="SAM-dependent_MTases_sf"/>
</dbReference>
<gene>
    <name evidence="2" type="ORF">UX39_C0010G0004</name>
</gene>
<reference evidence="2 3" key="1">
    <citation type="journal article" date="2015" name="Nature">
        <title>rRNA introns, odd ribosomes, and small enigmatic genomes across a large radiation of phyla.</title>
        <authorList>
            <person name="Brown C.T."/>
            <person name="Hug L.A."/>
            <person name="Thomas B.C."/>
            <person name="Sharon I."/>
            <person name="Castelle C.J."/>
            <person name="Singh A."/>
            <person name="Wilkins M.J."/>
            <person name="Williams K.H."/>
            <person name="Banfield J.F."/>
        </authorList>
    </citation>
    <scope>NUCLEOTIDE SEQUENCE [LARGE SCALE GENOMIC DNA]</scope>
</reference>
<dbReference type="Proteomes" id="UP000034175">
    <property type="component" value="Unassembled WGS sequence"/>
</dbReference>
<dbReference type="GO" id="GO:0008168">
    <property type="term" value="F:methyltransferase activity"/>
    <property type="evidence" value="ECO:0007669"/>
    <property type="project" value="UniProtKB-KW"/>
</dbReference>
<dbReference type="SUPFAM" id="SSF53335">
    <property type="entry name" value="S-adenosyl-L-methionine-dependent methyltransferases"/>
    <property type="match status" value="1"/>
</dbReference>
<dbReference type="InterPro" id="IPR052514">
    <property type="entry name" value="SAM-dependent_MTase"/>
</dbReference>
<keyword evidence="2" id="KW-0808">Transferase</keyword>
<accession>A0A0G1P102</accession>
<dbReference type="Gene3D" id="3.40.50.150">
    <property type="entry name" value="Vaccinia Virus protein VP39"/>
    <property type="match status" value="1"/>
</dbReference>
<evidence type="ECO:0000259" key="1">
    <source>
        <dbReference type="Pfam" id="PF05050"/>
    </source>
</evidence>
<dbReference type="GO" id="GO:0032259">
    <property type="term" value="P:methylation"/>
    <property type="evidence" value="ECO:0007669"/>
    <property type="project" value="UniProtKB-KW"/>
</dbReference>
<dbReference type="EMBL" id="LCMA01000010">
    <property type="protein sequence ID" value="KKU26292.1"/>
    <property type="molecule type" value="Genomic_DNA"/>
</dbReference>
<dbReference type="InterPro" id="IPR006342">
    <property type="entry name" value="FkbM_mtfrase"/>
</dbReference>
<comment type="caution">
    <text evidence="2">The sequence shown here is derived from an EMBL/GenBank/DDBJ whole genome shotgun (WGS) entry which is preliminary data.</text>
</comment>
<dbReference type="Pfam" id="PF05050">
    <property type="entry name" value="Methyltransf_21"/>
    <property type="match status" value="1"/>
</dbReference>
<sequence length="243" mass="27654">MQTIIKQWTLTFRDDADQSVAAEIFKRREYRAADEVIHNAKHPIIDAGAHAGFFSLYCRSLNPEVKIYALEPEPNNFEHLNKYLRLNNVTNVHPLQLALAAETGERELYLSTDSHNHSLVIPAKAGIHVVQTDEVTTVLVHTLTLNDLCNQYKISVISVLKMDIEGAEYEVIESLTPKDLAKIGSLILEYHNNANNNYKNIEQTLRQNGFSVQIFPSKFDKTMGFIFALNKSIKLNKNQNKYP</sequence>
<evidence type="ECO:0000313" key="3">
    <source>
        <dbReference type="Proteomes" id="UP000034175"/>
    </source>
</evidence>
<dbReference type="PANTHER" id="PTHR34203">
    <property type="entry name" value="METHYLTRANSFERASE, FKBM FAMILY PROTEIN"/>
    <property type="match status" value="1"/>
</dbReference>
<dbReference type="NCBIfam" id="TIGR01444">
    <property type="entry name" value="fkbM_fam"/>
    <property type="match status" value="1"/>
</dbReference>